<dbReference type="EMBL" id="EF583982">
    <property type="protein sequence ID" value="ABQ75774.1"/>
    <property type="molecule type" value="Genomic_DNA"/>
</dbReference>
<organism evidence="2">
    <name type="scientific">uncultured haloarchaeon</name>
    <dbReference type="NCBI Taxonomy" id="160804"/>
    <lineage>
        <taxon>Archaea</taxon>
        <taxon>Methanobacteriati</taxon>
        <taxon>Methanobacteriota</taxon>
        <taxon>Stenosarchaea group</taxon>
        <taxon>Halobacteria</taxon>
        <taxon>Halobacteriales</taxon>
        <taxon>Halobacteriaceae</taxon>
        <taxon>environmental samples</taxon>
    </lineage>
</organism>
<feature type="domain" description="Tc1-like transposase DDE" evidence="1">
    <location>
        <begin position="14"/>
        <end position="125"/>
    </location>
</feature>
<dbReference type="AlphaFoldDB" id="A5YS17"/>
<evidence type="ECO:0000259" key="1">
    <source>
        <dbReference type="Pfam" id="PF13358"/>
    </source>
</evidence>
<proteinExistence type="predicted"/>
<dbReference type="Gene3D" id="3.30.420.10">
    <property type="entry name" value="Ribonuclease H-like superfamily/Ribonuclease H"/>
    <property type="match status" value="1"/>
</dbReference>
<name>A5YS17_9EURY</name>
<sequence length="146" mass="16738">MRRTDGSKCFTEYYVSASRDGINFLGGLTENGETMFLECAGSFSKETTVRFLQSLQTRFGEKLLVVLNKGSSVTAKKLNEFADESKLELRYLPAGMAQRNPTEECWRQLRSALDNQYFGEGDELRSEIRSVMKEMDPPEVYQYLCR</sequence>
<dbReference type="InterPro" id="IPR038717">
    <property type="entry name" value="Tc1-like_DDE_dom"/>
</dbReference>
<evidence type="ECO:0000313" key="2">
    <source>
        <dbReference type="EMBL" id="ABQ75774.1"/>
    </source>
</evidence>
<reference evidence="2" key="1">
    <citation type="journal article" date="2007" name="ISME J.">
        <title>Genomic plasticity in prokaryotes: the case of the square haloarchaeon.</title>
        <authorList>
            <person name="Cuadros-Orellana S."/>
            <person name="Martin-Cuadrado A.B."/>
            <person name="Legault B."/>
            <person name="D'Auria G."/>
            <person name="Zhaxybayeva O."/>
            <person name="Papke R.T."/>
            <person name="Rodriguez-Valera F."/>
        </authorList>
    </citation>
    <scope>NUCLEOTIDE SEQUENCE</scope>
</reference>
<dbReference type="GO" id="GO:0003676">
    <property type="term" value="F:nucleic acid binding"/>
    <property type="evidence" value="ECO:0007669"/>
    <property type="project" value="InterPro"/>
</dbReference>
<protein>
    <recommendedName>
        <fullName evidence="1">Tc1-like transposase DDE domain-containing protein</fullName>
    </recommendedName>
</protein>
<accession>A5YS17</accession>
<dbReference type="InterPro" id="IPR036397">
    <property type="entry name" value="RNaseH_sf"/>
</dbReference>
<dbReference type="Pfam" id="PF13358">
    <property type="entry name" value="DDE_3"/>
    <property type="match status" value="1"/>
</dbReference>